<feature type="compositionally biased region" description="Low complexity" evidence="5">
    <location>
        <begin position="55"/>
        <end position="68"/>
    </location>
</feature>
<dbReference type="HOGENOM" id="CLU_024330_0_0_1"/>
<organism evidence="6 7">
    <name type="scientific">Sphaerulina musiva (strain SO2202)</name>
    <name type="common">Poplar stem canker fungus</name>
    <name type="synonym">Septoria musiva</name>
    <dbReference type="NCBI Taxonomy" id="692275"/>
    <lineage>
        <taxon>Eukaryota</taxon>
        <taxon>Fungi</taxon>
        <taxon>Dikarya</taxon>
        <taxon>Ascomycota</taxon>
        <taxon>Pezizomycotina</taxon>
        <taxon>Dothideomycetes</taxon>
        <taxon>Dothideomycetidae</taxon>
        <taxon>Mycosphaerellales</taxon>
        <taxon>Mycosphaerellaceae</taxon>
        <taxon>Sphaerulina</taxon>
    </lineage>
</organism>
<feature type="compositionally biased region" description="Gly residues" evidence="5">
    <location>
        <begin position="175"/>
        <end position="204"/>
    </location>
</feature>
<name>M3B5Z6_SPHMS</name>
<dbReference type="EMBL" id="KB456261">
    <property type="protein sequence ID" value="EMF15242.1"/>
    <property type="molecule type" value="Genomic_DNA"/>
</dbReference>
<dbReference type="OMA" id="LQFPPMT"/>
<evidence type="ECO:0000313" key="7">
    <source>
        <dbReference type="Proteomes" id="UP000016931"/>
    </source>
</evidence>
<keyword evidence="4" id="KW-0539">Nucleus</keyword>
<dbReference type="GO" id="GO:0003677">
    <property type="term" value="F:DNA binding"/>
    <property type="evidence" value="ECO:0007669"/>
    <property type="project" value="InterPro"/>
</dbReference>
<comment type="subcellular location">
    <subcellularLocation>
        <location evidence="1">Nucleus</location>
    </subcellularLocation>
</comment>
<accession>M3B5Z6</accession>
<reference evidence="6 7" key="1">
    <citation type="journal article" date="2012" name="PLoS Pathog.">
        <title>Diverse lifestyles and strategies of plant pathogenesis encoded in the genomes of eighteen Dothideomycetes fungi.</title>
        <authorList>
            <person name="Ohm R.A."/>
            <person name="Feau N."/>
            <person name="Henrissat B."/>
            <person name="Schoch C.L."/>
            <person name="Horwitz B.A."/>
            <person name="Barry K.W."/>
            <person name="Condon B.J."/>
            <person name="Copeland A.C."/>
            <person name="Dhillon B."/>
            <person name="Glaser F."/>
            <person name="Hesse C.N."/>
            <person name="Kosti I."/>
            <person name="LaButti K."/>
            <person name="Lindquist E.A."/>
            <person name="Lucas S."/>
            <person name="Salamov A.A."/>
            <person name="Bradshaw R.E."/>
            <person name="Ciuffetti L."/>
            <person name="Hamelin R.C."/>
            <person name="Kema G.H.J."/>
            <person name="Lawrence C."/>
            <person name="Scott J.A."/>
            <person name="Spatafora J.W."/>
            <person name="Turgeon B.G."/>
            <person name="de Wit P.J.G.M."/>
            <person name="Zhong S."/>
            <person name="Goodwin S.B."/>
            <person name="Grigoriev I.V."/>
        </authorList>
    </citation>
    <scope>NUCLEOTIDE SEQUENCE [LARGE SCALE GENOMIC DNA]</scope>
    <source>
        <strain evidence="6 7">SO2202</strain>
    </source>
</reference>
<dbReference type="STRING" id="692275.M3B5Z6"/>
<keyword evidence="2" id="KW-0240">DNA-directed RNA polymerase</keyword>
<evidence type="ECO:0000256" key="4">
    <source>
        <dbReference type="ARBA" id="ARBA00023242"/>
    </source>
</evidence>
<feature type="compositionally biased region" description="Acidic residues" evidence="5">
    <location>
        <begin position="502"/>
        <end position="511"/>
    </location>
</feature>
<evidence type="ECO:0000256" key="3">
    <source>
        <dbReference type="ARBA" id="ARBA00023163"/>
    </source>
</evidence>
<keyword evidence="7" id="KW-1185">Reference proteome</keyword>
<proteinExistence type="predicted"/>
<evidence type="ECO:0000256" key="5">
    <source>
        <dbReference type="SAM" id="MobiDB-lite"/>
    </source>
</evidence>
<feature type="region of interest" description="Disordered" evidence="5">
    <location>
        <begin position="429"/>
        <end position="459"/>
    </location>
</feature>
<feature type="region of interest" description="Disordered" evidence="5">
    <location>
        <begin position="277"/>
        <end position="416"/>
    </location>
</feature>
<dbReference type="OrthoDB" id="5836119at2759"/>
<evidence type="ECO:0000256" key="2">
    <source>
        <dbReference type="ARBA" id="ARBA00022478"/>
    </source>
</evidence>
<gene>
    <name evidence="6" type="ORF">SEPMUDRAFT_138981</name>
</gene>
<dbReference type="eggNOG" id="KOG3122">
    <property type="taxonomic scope" value="Eukaryota"/>
</dbReference>
<dbReference type="RefSeq" id="XP_016763363.1">
    <property type="nucleotide sequence ID" value="XM_016902893.1"/>
</dbReference>
<feature type="compositionally biased region" description="Gly residues" evidence="5">
    <location>
        <begin position="122"/>
        <end position="131"/>
    </location>
</feature>
<feature type="compositionally biased region" description="Basic and acidic residues" evidence="5">
    <location>
        <begin position="138"/>
        <end position="148"/>
    </location>
</feature>
<feature type="compositionally biased region" description="Basic and acidic residues" evidence="5">
    <location>
        <begin position="205"/>
        <end position="215"/>
    </location>
</feature>
<dbReference type="PANTHER" id="PTHR13408">
    <property type="entry name" value="DNA-DIRECTED RNA POLYMERASE III"/>
    <property type="match status" value="1"/>
</dbReference>
<dbReference type="GeneID" id="27900030"/>
<feature type="region of interest" description="Disordered" evidence="5">
    <location>
        <begin position="493"/>
        <end position="537"/>
    </location>
</feature>
<evidence type="ECO:0000313" key="6">
    <source>
        <dbReference type="EMBL" id="EMF15242.1"/>
    </source>
</evidence>
<feature type="compositionally biased region" description="Basic and acidic residues" evidence="5">
    <location>
        <begin position="334"/>
        <end position="346"/>
    </location>
</feature>
<dbReference type="Proteomes" id="UP000016931">
    <property type="component" value="Unassembled WGS sequence"/>
</dbReference>
<dbReference type="PANTHER" id="PTHR13408:SF0">
    <property type="entry name" value="DNA-DIRECTED RNA POLYMERASE III SUBUNIT RPC4"/>
    <property type="match status" value="1"/>
</dbReference>
<feature type="compositionally biased region" description="Basic and acidic residues" evidence="5">
    <location>
        <begin position="89"/>
        <end position="120"/>
    </location>
</feature>
<feature type="region of interest" description="Disordered" evidence="5">
    <location>
        <begin position="1"/>
        <end position="244"/>
    </location>
</feature>
<dbReference type="InterPro" id="IPR007811">
    <property type="entry name" value="RPC4"/>
</dbReference>
<dbReference type="Pfam" id="PF05132">
    <property type="entry name" value="RNA_pol_Rpc4"/>
    <property type="match status" value="1"/>
</dbReference>
<feature type="compositionally biased region" description="Low complexity" evidence="5">
    <location>
        <begin position="512"/>
        <end position="534"/>
    </location>
</feature>
<sequence length="617" mass="65083">MPPKPPAKNGNTSAIGKEAVKLESVSQQAAPDAPMSGSNTPIVTPGGTPAPGTPAPRSGSARPSPAMRGRGGAKPQPKFAGRRSATARAELEAAEAKKKEAETKAAVEEAKRKAKEDRKFGYGRGRGGPRGGRGRGGHMSDRPREHASEAAGVFGGGRAVSDTKGLRSSRPVYPGSGGGGGGGGGGGSAGGGRSGAMGYYGGSGIKREGGDRDVEMGGVRPPMNAEDGLYISSDEDENEGVKRDIDQMQVIDLTGDNPPELENPFVPVRLSRVPHKERAVGLQAEDSPDSSDAADAISDKRRGKQRARDVEVTGTAAVPKRPTTYSSSDTEGEPQVKREPLDEEQTRPSAPEVGDLQSGVAITSPLDDMPSSPESKRKAKERIKATADATDVDGNESDIERPPEPHFQTQAEKDEWVRHYDDKQNIRHELGRLVPQDAPQPDAEGDSVMGEENGHLKRAQERQRLREEHVYLFQFPPILPDLKAISIKDETEAARPAGDAGDSMDVDDDNAPDPNTAATAKSALSTSSGLSLPSGQVGKLRVHASGKTTLDWGGTSMVLGLGAEATFLQNVLIATVPETKPKEGDKPPDQQEDGIGMGMGIIRAKFVLTPDWDEILK</sequence>
<dbReference type="GO" id="GO:0042797">
    <property type="term" value="P:tRNA transcription by RNA polymerase III"/>
    <property type="evidence" value="ECO:0007669"/>
    <property type="project" value="TreeGrafter"/>
</dbReference>
<dbReference type="AlphaFoldDB" id="M3B5Z6"/>
<evidence type="ECO:0000256" key="1">
    <source>
        <dbReference type="ARBA" id="ARBA00004123"/>
    </source>
</evidence>
<keyword evidence="3" id="KW-0804">Transcription</keyword>
<protein>
    <submittedName>
        <fullName evidence="6">RNA_pol_Rpc4-domain-containing protein</fullName>
    </submittedName>
</protein>
<dbReference type="GO" id="GO:0005666">
    <property type="term" value="C:RNA polymerase III complex"/>
    <property type="evidence" value="ECO:0007669"/>
    <property type="project" value="InterPro"/>
</dbReference>